<dbReference type="AlphaFoldDB" id="A0ABD3KB23"/>
<proteinExistence type="predicted"/>
<evidence type="ECO:0000313" key="3">
    <source>
        <dbReference type="EMBL" id="KAL3732795.1"/>
    </source>
</evidence>
<keyword evidence="2" id="KW-0732">Signal</keyword>
<dbReference type="EMBL" id="JBJKBG010000006">
    <property type="protein sequence ID" value="KAL3732795.1"/>
    <property type="molecule type" value="Genomic_DNA"/>
</dbReference>
<feature type="signal peptide" evidence="2">
    <location>
        <begin position="1"/>
        <end position="26"/>
    </location>
</feature>
<evidence type="ECO:0000313" key="4">
    <source>
        <dbReference type="Proteomes" id="UP001634007"/>
    </source>
</evidence>
<keyword evidence="4" id="KW-1185">Reference proteome</keyword>
<comment type="caution">
    <text evidence="3">The sequence shown here is derived from an EMBL/GenBank/DDBJ whole genome shotgun (WGS) entry which is preliminary data.</text>
</comment>
<organism evidence="3 4">
    <name type="scientific">Eucalyptus globulus</name>
    <name type="common">Tasmanian blue gum</name>
    <dbReference type="NCBI Taxonomy" id="34317"/>
    <lineage>
        <taxon>Eukaryota</taxon>
        <taxon>Viridiplantae</taxon>
        <taxon>Streptophyta</taxon>
        <taxon>Embryophyta</taxon>
        <taxon>Tracheophyta</taxon>
        <taxon>Spermatophyta</taxon>
        <taxon>Magnoliopsida</taxon>
        <taxon>eudicotyledons</taxon>
        <taxon>Gunneridae</taxon>
        <taxon>Pentapetalae</taxon>
        <taxon>rosids</taxon>
        <taxon>malvids</taxon>
        <taxon>Myrtales</taxon>
        <taxon>Myrtaceae</taxon>
        <taxon>Myrtoideae</taxon>
        <taxon>Eucalypteae</taxon>
        <taxon>Eucalyptus</taxon>
    </lineage>
</organism>
<dbReference type="Proteomes" id="UP001634007">
    <property type="component" value="Unassembled WGS sequence"/>
</dbReference>
<accession>A0ABD3KB23</accession>
<evidence type="ECO:0000256" key="2">
    <source>
        <dbReference type="SAM" id="SignalP"/>
    </source>
</evidence>
<evidence type="ECO:0000256" key="1">
    <source>
        <dbReference type="SAM" id="MobiDB-lite"/>
    </source>
</evidence>
<feature type="chain" id="PRO_5044777444" evidence="2">
    <location>
        <begin position="27"/>
        <end position="114"/>
    </location>
</feature>
<sequence length="114" mass="12304">MVAKAGKFFFPCLLLVALLLWSEVDSAKGRILWLRKWEKNGDYVKSSDGNGGSTHGHGHGYILLHKTDIDFASPGHSPGVGHLASKREDRWSTEPGHSPGAGHSTSPGEQDSNL</sequence>
<name>A0ABD3KB23_EUCGL</name>
<gene>
    <name evidence="3" type="ORF">ACJRO7_022334</name>
</gene>
<protein>
    <submittedName>
        <fullName evidence="3">Uncharacterized protein</fullName>
    </submittedName>
</protein>
<feature type="region of interest" description="Disordered" evidence="1">
    <location>
        <begin position="73"/>
        <end position="114"/>
    </location>
</feature>
<feature type="compositionally biased region" description="Polar residues" evidence="1">
    <location>
        <begin position="103"/>
        <end position="114"/>
    </location>
</feature>
<reference evidence="3 4" key="1">
    <citation type="submission" date="2024-11" db="EMBL/GenBank/DDBJ databases">
        <title>Chromosome-level genome assembly of Eucalyptus globulus Labill. provides insights into its genome evolution.</title>
        <authorList>
            <person name="Li X."/>
        </authorList>
    </citation>
    <scope>NUCLEOTIDE SEQUENCE [LARGE SCALE GENOMIC DNA]</scope>
    <source>
        <strain evidence="3">CL2024</strain>
        <tissue evidence="3">Fresh tender leaves</tissue>
    </source>
</reference>